<organism evidence="10 11">
    <name type="scientific">Hymenolepis diminuta</name>
    <name type="common">Rat tapeworm</name>
    <dbReference type="NCBI Taxonomy" id="6216"/>
    <lineage>
        <taxon>Eukaryota</taxon>
        <taxon>Metazoa</taxon>
        <taxon>Spiralia</taxon>
        <taxon>Lophotrochozoa</taxon>
        <taxon>Platyhelminthes</taxon>
        <taxon>Cestoda</taxon>
        <taxon>Eucestoda</taxon>
        <taxon>Cyclophyllidea</taxon>
        <taxon>Hymenolepididae</taxon>
        <taxon>Hymenolepis</taxon>
    </lineage>
</organism>
<dbReference type="GO" id="GO:0045292">
    <property type="term" value="P:mRNA cis splicing, via spliceosome"/>
    <property type="evidence" value="ECO:0007669"/>
    <property type="project" value="UniProtKB-UniRule"/>
</dbReference>
<evidence type="ECO:0000256" key="7">
    <source>
        <dbReference type="SAM" id="MobiDB-lite"/>
    </source>
</evidence>
<dbReference type="GO" id="GO:0000380">
    <property type="term" value="P:alternative mRNA splicing, via spliceosome"/>
    <property type="evidence" value="ECO:0007669"/>
    <property type="project" value="TreeGrafter"/>
</dbReference>
<dbReference type="PROSITE" id="PS50102">
    <property type="entry name" value="RRM"/>
    <property type="match status" value="1"/>
</dbReference>
<keyword evidence="3 6" id="KW-0694">RNA-binding</keyword>
<dbReference type="PROSITE" id="PS50174">
    <property type="entry name" value="G_PATCH"/>
    <property type="match status" value="1"/>
</dbReference>
<feature type="domain" description="RRM" evidence="8">
    <location>
        <begin position="366"/>
        <end position="452"/>
    </location>
</feature>
<evidence type="ECO:0000256" key="1">
    <source>
        <dbReference type="ARBA" id="ARBA00004123"/>
    </source>
</evidence>
<evidence type="ECO:0000256" key="3">
    <source>
        <dbReference type="ARBA" id="ARBA00022884"/>
    </source>
</evidence>
<evidence type="ECO:0000313" key="10">
    <source>
        <dbReference type="EMBL" id="VUZ48388.1"/>
    </source>
</evidence>
<feature type="compositionally biased region" description="Polar residues" evidence="7">
    <location>
        <begin position="251"/>
        <end position="260"/>
    </location>
</feature>
<dbReference type="InterPro" id="IPR000467">
    <property type="entry name" value="G_patch_dom"/>
</dbReference>
<evidence type="ECO:0000259" key="9">
    <source>
        <dbReference type="PROSITE" id="PS50174"/>
    </source>
</evidence>
<dbReference type="GO" id="GO:0005654">
    <property type="term" value="C:nucleoplasm"/>
    <property type="evidence" value="ECO:0007669"/>
    <property type="project" value="UniProtKB-UniRule"/>
</dbReference>
<evidence type="ECO:0000313" key="11">
    <source>
        <dbReference type="Proteomes" id="UP000321570"/>
    </source>
</evidence>
<keyword evidence="11" id="KW-1185">Reference proteome</keyword>
<keyword evidence="5 6" id="KW-0539">Nucleus</keyword>
<dbReference type="EMBL" id="CABIJS010000288">
    <property type="protein sequence ID" value="VUZ48388.1"/>
    <property type="molecule type" value="Genomic_DNA"/>
</dbReference>
<dbReference type="GO" id="GO:0071011">
    <property type="term" value="C:precatalytic spliceosome"/>
    <property type="evidence" value="ECO:0007669"/>
    <property type="project" value="TreeGrafter"/>
</dbReference>
<comment type="subunit">
    <text evidence="6">Associates with the spliceosome.</text>
</comment>
<dbReference type="Pfam" id="PF00076">
    <property type="entry name" value="RRM_1"/>
    <property type="match status" value="1"/>
</dbReference>
<dbReference type="CDD" id="cd12647">
    <property type="entry name" value="RRM_UHM_SPF45"/>
    <property type="match status" value="1"/>
</dbReference>
<feature type="region of interest" description="Disordered" evidence="7">
    <location>
        <begin position="249"/>
        <end position="268"/>
    </location>
</feature>
<comment type="subcellular location">
    <subcellularLocation>
        <location evidence="1 6">Nucleus</location>
    </subcellularLocation>
</comment>
<dbReference type="InterPro" id="IPR012677">
    <property type="entry name" value="Nucleotide-bd_a/b_plait_sf"/>
</dbReference>
<protein>
    <recommendedName>
        <fullName evidence="6">Splicing factor 45</fullName>
    </recommendedName>
    <alternativeName>
        <fullName evidence="6">RNA-binding motif protein 17</fullName>
    </alternativeName>
</protein>
<dbReference type="SMART" id="SM00443">
    <property type="entry name" value="G_patch"/>
    <property type="match status" value="1"/>
</dbReference>
<evidence type="ECO:0000256" key="2">
    <source>
        <dbReference type="ARBA" id="ARBA00022664"/>
    </source>
</evidence>
<evidence type="ECO:0000256" key="4">
    <source>
        <dbReference type="ARBA" id="ARBA00023187"/>
    </source>
</evidence>
<dbReference type="AlphaFoldDB" id="A0A564YNV1"/>
<feature type="compositionally biased region" description="Acidic residues" evidence="7">
    <location>
        <begin position="1"/>
        <end position="11"/>
    </location>
</feature>
<evidence type="ECO:0000259" key="8">
    <source>
        <dbReference type="PROSITE" id="PS50102"/>
    </source>
</evidence>
<dbReference type="Pfam" id="PF01585">
    <property type="entry name" value="G-patch"/>
    <property type="match status" value="1"/>
</dbReference>
<dbReference type="InterPro" id="IPR035979">
    <property type="entry name" value="RBD_domain_sf"/>
</dbReference>
<reference evidence="10 11" key="1">
    <citation type="submission" date="2019-07" db="EMBL/GenBank/DDBJ databases">
        <authorList>
            <person name="Jastrzebski P J."/>
            <person name="Paukszto L."/>
            <person name="Jastrzebski P J."/>
        </authorList>
    </citation>
    <scope>NUCLEOTIDE SEQUENCE [LARGE SCALE GENOMIC DNA]</scope>
    <source>
        <strain evidence="10 11">WMS-il1</strain>
    </source>
</reference>
<dbReference type="SUPFAM" id="SSF54928">
    <property type="entry name" value="RNA-binding domain, RBD"/>
    <property type="match status" value="1"/>
</dbReference>
<dbReference type="PANTHER" id="PTHR13288:SF8">
    <property type="entry name" value="SPLICING FACTOR 45"/>
    <property type="match status" value="1"/>
</dbReference>
<dbReference type="GO" id="GO:0003723">
    <property type="term" value="F:RNA binding"/>
    <property type="evidence" value="ECO:0007669"/>
    <property type="project" value="UniProtKB-UniRule"/>
</dbReference>
<sequence>MSSLYDDLDDVELSKGESGSSSWVLGGTAGTPSATSSTTTGIGRLVASVSGGMLTPGGYSSMQLMQSHIAIKRAQGRRGSGNDLTPRSTVAPVLDNRRGGGTSAEGSYRFNQMTGKMERVAPSTTSTSSASTSQFSSGLLYGEPSLSLGVPDEYNPLCPNDYEELARLKREKRTDRPPRDSHCPSNTTSIFSRRPALSGSESDGDDSSNDSDSRSRGPHHRKRPPPPPPSRAAIAPPSSLLEDVIVAPGSDSVNKTTGGAASSGDIDGEALDDSVAQGAAESYGINAVAAKMMARMGYRQGQGLGKEGQGMSSALVVEKTSRRGGKILHEKDLQRIQETEATTSISTGGFSDQFAMSGVLPTNATEVLLLQNMCGGPSEVDDDLEPEIKEECAKYGEVISCMIFQLEDAGDGPESVRIFVEFKEKEAAARAVHDLNGRFFAGRVVRASFYDYDLFRNFDFKQPPLP</sequence>
<dbReference type="InterPro" id="IPR000504">
    <property type="entry name" value="RRM_dom"/>
</dbReference>
<feature type="compositionally biased region" description="Low complexity" evidence="7">
    <location>
        <begin position="30"/>
        <end position="40"/>
    </location>
</feature>
<dbReference type="Gene3D" id="3.30.70.330">
    <property type="match status" value="1"/>
</dbReference>
<feature type="domain" description="G-patch" evidence="9">
    <location>
        <begin position="285"/>
        <end position="325"/>
    </location>
</feature>
<feature type="region of interest" description="Disordered" evidence="7">
    <location>
        <begin position="170"/>
        <end position="235"/>
    </location>
</feature>
<feature type="region of interest" description="Disordered" evidence="7">
    <location>
        <begin position="1"/>
        <end position="40"/>
    </location>
</feature>
<proteinExistence type="predicted"/>
<name>A0A564YNV1_HYMDI</name>
<gene>
    <name evidence="10" type="ORF">WMSIL1_LOCUS7728</name>
</gene>
<keyword evidence="2 6" id="KW-0507">mRNA processing</keyword>
<keyword evidence="6" id="KW-0747">Spliceosome</keyword>
<accession>A0A564YNV1</accession>
<feature type="compositionally biased region" description="Basic and acidic residues" evidence="7">
    <location>
        <begin position="170"/>
        <end position="182"/>
    </location>
</feature>
<keyword evidence="4 6" id="KW-0508">mRNA splicing</keyword>
<dbReference type="FunFam" id="3.30.70.330:FF:000382">
    <property type="entry name" value="G-patch domain-containing protein"/>
    <property type="match status" value="1"/>
</dbReference>
<evidence type="ECO:0000256" key="5">
    <source>
        <dbReference type="ARBA" id="ARBA00023242"/>
    </source>
</evidence>
<dbReference type="InterPro" id="IPR034653">
    <property type="entry name" value="SPF45_RRM"/>
</dbReference>
<dbReference type="PIRSF" id="PIRSF031066">
    <property type="entry name" value="Splicing_factor_SPF45"/>
    <property type="match status" value="1"/>
</dbReference>
<comment type="function">
    <text evidence="6">Splice factor that binds to the single-stranded 3'AG at the exon/intron border and promotes its utilization in the second catalytic step. Involved in the regulation of alternative splicing and the utilization of cryptic splice sites.</text>
</comment>
<evidence type="ECO:0000256" key="6">
    <source>
        <dbReference type="PIRNR" id="PIRNR031066"/>
    </source>
</evidence>
<dbReference type="PANTHER" id="PTHR13288">
    <property type="entry name" value="SPLICING FACTOR 45 SPF45"/>
    <property type="match status" value="1"/>
</dbReference>
<feature type="region of interest" description="Disordered" evidence="7">
    <location>
        <begin position="76"/>
        <end position="108"/>
    </location>
</feature>
<dbReference type="InterPro" id="IPR003954">
    <property type="entry name" value="RRM_euk-type"/>
</dbReference>
<dbReference type="InterPro" id="IPR040052">
    <property type="entry name" value="RBM17"/>
</dbReference>
<dbReference type="SMART" id="SM00361">
    <property type="entry name" value="RRM_1"/>
    <property type="match status" value="1"/>
</dbReference>
<dbReference type="Proteomes" id="UP000321570">
    <property type="component" value="Unassembled WGS sequence"/>
</dbReference>